<comment type="caution">
    <text evidence="2">The sequence shown here is derived from an EMBL/GenBank/DDBJ whole genome shotgun (WGS) entry which is preliminary data.</text>
</comment>
<feature type="domain" description="HTH cro/C1-type" evidence="1">
    <location>
        <begin position="21"/>
        <end position="78"/>
    </location>
</feature>
<dbReference type="OrthoDB" id="7041912at2"/>
<dbReference type="SUPFAM" id="SSF47413">
    <property type="entry name" value="lambda repressor-like DNA-binding domains"/>
    <property type="match status" value="1"/>
</dbReference>
<accession>A0A228HLS5</accession>
<evidence type="ECO:0000313" key="2">
    <source>
        <dbReference type="EMBL" id="OXI31101.1"/>
    </source>
</evidence>
<dbReference type="Proteomes" id="UP000214600">
    <property type="component" value="Unassembled WGS sequence"/>
</dbReference>
<evidence type="ECO:0000313" key="3">
    <source>
        <dbReference type="Proteomes" id="UP000214600"/>
    </source>
</evidence>
<dbReference type="Pfam" id="PF01381">
    <property type="entry name" value="HTH_3"/>
    <property type="match status" value="1"/>
</dbReference>
<gene>
    <name evidence="2" type="ORF">CFB84_42665</name>
</gene>
<dbReference type="AlphaFoldDB" id="A0A228HLS5"/>
<reference evidence="2 3" key="2">
    <citation type="submission" date="2017-08" db="EMBL/GenBank/DDBJ databases">
        <title>WGS of novel Burkholderia cepaca complex species.</title>
        <authorList>
            <person name="Lipuma J."/>
            <person name="Spilker T."/>
        </authorList>
    </citation>
    <scope>NUCLEOTIDE SEQUENCE [LARGE SCALE GENOMIC DNA]</scope>
    <source>
        <strain evidence="2 3">AU17325</strain>
    </source>
</reference>
<organism evidence="2 3">
    <name type="scientific">Burkholderia aenigmatica</name>
    <dbReference type="NCBI Taxonomy" id="2015348"/>
    <lineage>
        <taxon>Bacteria</taxon>
        <taxon>Pseudomonadati</taxon>
        <taxon>Pseudomonadota</taxon>
        <taxon>Betaproteobacteria</taxon>
        <taxon>Burkholderiales</taxon>
        <taxon>Burkholderiaceae</taxon>
        <taxon>Burkholderia</taxon>
        <taxon>Burkholderia cepacia complex</taxon>
    </lineage>
</organism>
<evidence type="ECO:0000259" key="1">
    <source>
        <dbReference type="PROSITE" id="PS50943"/>
    </source>
</evidence>
<dbReference type="InterPro" id="IPR001387">
    <property type="entry name" value="Cro/C1-type_HTH"/>
</dbReference>
<proteinExistence type="predicted"/>
<reference evidence="3" key="1">
    <citation type="submission" date="2017-06" db="EMBL/GenBank/DDBJ databases">
        <authorList>
            <person name="LiPuma J."/>
            <person name="Spilker T."/>
        </authorList>
    </citation>
    <scope>NUCLEOTIDE SEQUENCE [LARGE SCALE GENOMIC DNA]</scope>
    <source>
        <strain evidence="3">AU17325</strain>
    </source>
</reference>
<dbReference type="InterPro" id="IPR010982">
    <property type="entry name" value="Lambda_DNA-bd_dom_sf"/>
</dbReference>
<dbReference type="SMART" id="SM00530">
    <property type="entry name" value="HTH_XRE"/>
    <property type="match status" value="2"/>
</dbReference>
<dbReference type="PROSITE" id="PS50943">
    <property type="entry name" value="HTH_CROC1"/>
    <property type="match status" value="1"/>
</dbReference>
<dbReference type="GeneID" id="99665082"/>
<sequence>MMSFSETGSLNLPEIGIANRIRKRREALGLSRKSVAESSGIHLSSVTRWERRGVPAYMSGSTDVRRLERALKVSAGWVFSPEQPTQGDEPRISPEATLQTRLRTAGDRARMRRETLGIARNHLALRLEVRDVTLRQWENAGVPHSLGADKIYAWEKALQVKPGWLIGKEPAAPSVSPQPLQAGSAAANCTVAQVILETGRILALATPKTAERNAALFAARYGVNGGGRTLATVASEYGITESRACQILGAMRKRASELPAEFAGTFDQLDATAKQHLPCTPEHLETALRPQLGEGLLIEDAWRFAMDILEKPLLSLETHLYDDSAVAPVEDERTAIVRQMAQSMITAVGAAHVGVLMGYAIELGWSIEAVGSIREVIQKGQGFEWLDRRERKKPEWFWYGESLRNNPVIVALRRVSSVADAPIVADVAMGAVERIRELRLSREERCATQYPAPPWFVTTAILARAGFLAGAPGRYRPATPLDPKSELTEQEYRLYSAFKRHGPTLSWETLAADLIDTGEMNEMTLRGLLSRSPIVVTQSLGVYTLRGASPCAAPAESMAA</sequence>
<dbReference type="RefSeq" id="WP_089454722.1">
    <property type="nucleotide sequence ID" value="NZ_CP184471.1"/>
</dbReference>
<dbReference type="Gene3D" id="1.10.260.40">
    <property type="entry name" value="lambda repressor-like DNA-binding domains"/>
    <property type="match status" value="2"/>
</dbReference>
<protein>
    <recommendedName>
        <fullName evidence="1">HTH cro/C1-type domain-containing protein</fullName>
    </recommendedName>
</protein>
<dbReference type="GO" id="GO:0003677">
    <property type="term" value="F:DNA binding"/>
    <property type="evidence" value="ECO:0007669"/>
    <property type="project" value="InterPro"/>
</dbReference>
<name>A0A228HLS5_9BURK</name>
<dbReference type="CDD" id="cd00093">
    <property type="entry name" value="HTH_XRE"/>
    <property type="match status" value="1"/>
</dbReference>
<dbReference type="EMBL" id="NKFA01000045">
    <property type="protein sequence ID" value="OXI31101.1"/>
    <property type="molecule type" value="Genomic_DNA"/>
</dbReference>